<dbReference type="SUPFAM" id="SSF51735">
    <property type="entry name" value="NAD(P)-binding Rossmann-fold domains"/>
    <property type="match status" value="1"/>
</dbReference>
<reference evidence="3 4" key="1">
    <citation type="submission" date="2017-06" db="EMBL/GenBank/DDBJ databases">
        <title>Comparative genomic analysis of Ambrosia Fusariam Clade fungi.</title>
        <authorList>
            <person name="Stajich J.E."/>
            <person name="Carrillo J."/>
            <person name="Kijimoto T."/>
            <person name="Eskalen A."/>
            <person name="O'Donnell K."/>
            <person name="Kasson M."/>
        </authorList>
    </citation>
    <scope>NUCLEOTIDE SEQUENCE [LARGE SCALE GENOMIC DNA]</scope>
    <source>
        <strain evidence="3">UCR3666</strain>
    </source>
</reference>
<evidence type="ECO:0000256" key="1">
    <source>
        <dbReference type="ARBA" id="ARBA00038376"/>
    </source>
</evidence>
<evidence type="ECO:0000259" key="2">
    <source>
        <dbReference type="Pfam" id="PF13460"/>
    </source>
</evidence>
<dbReference type="PANTHER" id="PTHR43355">
    <property type="entry name" value="FLAVIN REDUCTASE (NADPH)"/>
    <property type="match status" value="1"/>
</dbReference>
<evidence type="ECO:0000313" key="3">
    <source>
        <dbReference type="EMBL" id="RMJ19732.1"/>
    </source>
</evidence>
<sequence>MHILLLGASGRNGSLVLQSALKRGYTVTALVRNPSTFTNTSPNLTLVTGSPTSQPDIETALQSPTPPDAVIVALGHRKAGTSPFASTAPDCPHDLMESSTKALLNAIKATNLTKQPKLIVNSSQGVGASMASLSAPMRFVLNYSKALRTGLDDHTNVDALVRQSGLPFVLARPCRLTEGPATTVRAWPDDGNGAPGWSAAVSRASVAEWLVDAVEASDFDGKAPVLTN</sequence>
<dbReference type="EMBL" id="NKUJ01000005">
    <property type="protein sequence ID" value="RMJ19732.1"/>
    <property type="molecule type" value="Genomic_DNA"/>
</dbReference>
<dbReference type="OrthoDB" id="419598at2759"/>
<dbReference type="Pfam" id="PF13460">
    <property type="entry name" value="NAD_binding_10"/>
    <property type="match status" value="1"/>
</dbReference>
<dbReference type="GO" id="GO:0004074">
    <property type="term" value="F:biliverdin reductase [NAD(P)H] activity"/>
    <property type="evidence" value="ECO:0007669"/>
    <property type="project" value="TreeGrafter"/>
</dbReference>
<comment type="caution">
    <text evidence="3">The sequence shown here is derived from an EMBL/GenBank/DDBJ whole genome shotgun (WGS) entry which is preliminary data.</text>
</comment>
<dbReference type="Gene3D" id="3.40.50.720">
    <property type="entry name" value="NAD(P)-binding Rossmann-like Domain"/>
    <property type="match status" value="1"/>
</dbReference>
<dbReference type="STRING" id="2010991.A0A3M2SRE1"/>
<dbReference type="AlphaFoldDB" id="A0A3M2SRE1"/>
<dbReference type="GO" id="GO:0042602">
    <property type="term" value="F:riboflavin reductase (NADPH) activity"/>
    <property type="evidence" value="ECO:0007669"/>
    <property type="project" value="TreeGrafter"/>
</dbReference>
<organism evidence="3 4">
    <name type="scientific">Fusarium kuroshium</name>
    <dbReference type="NCBI Taxonomy" id="2010991"/>
    <lineage>
        <taxon>Eukaryota</taxon>
        <taxon>Fungi</taxon>
        <taxon>Dikarya</taxon>
        <taxon>Ascomycota</taxon>
        <taxon>Pezizomycotina</taxon>
        <taxon>Sordariomycetes</taxon>
        <taxon>Hypocreomycetidae</taxon>
        <taxon>Hypocreales</taxon>
        <taxon>Nectriaceae</taxon>
        <taxon>Fusarium</taxon>
        <taxon>Fusarium solani species complex</taxon>
    </lineage>
</organism>
<evidence type="ECO:0000313" key="4">
    <source>
        <dbReference type="Proteomes" id="UP000277212"/>
    </source>
</evidence>
<dbReference type="InterPro" id="IPR036291">
    <property type="entry name" value="NAD(P)-bd_dom_sf"/>
</dbReference>
<dbReference type="Proteomes" id="UP000277212">
    <property type="component" value="Unassembled WGS sequence"/>
</dbReference>
<name>A0A3M2SRE1_9HYPO</name>
<accession>A0A3M2SRE1</accession>
<proteinExistence type="inferred from homology"/>
<protein>
    <recommendedName>
        <fullName evidence="2">NAD(P)-binding domain-containing protein</fullName>
    </recommendedName>
</protein>
<feature type="domain" description="NAD(P)-binding" evidence="2">
    <location>
        <begin position="7"/>
        <end position="215"/>
    </location>
</feature>
<dbReference type="InterPro" id="IPR051606">
    <property type="entry name" value="Polyketide_Oxido-like"/>
</dbReference>
<dbReference type="InterPro" id="IPR016040">
    <property type="entry name" value="NAD(P)-bd_dom"/>
</dbReference>
<gene>
    <name evidence="3" type="ORF">CDV36_000625</name>
</gene>
<comment type="similarity">
    <text evidence="1">Belongs to the avfA family.</text>
</comment>
<keyword evidence="4" id="KW-1185">Reference proteome</keyword>
<dbReference type="PANTHER" id="PTHR43355:SF2">
    <property type="entry name" value="FLAVIN REDUCTASE (NADPH)"/>
    <property type="match status" value="1"/>
</dbReference>